<name>A0ACB7YHK8_9ERIC</name>
<protein>
    <submittedName>
        <fullName evidence="1">Uncharacterized protein</fullName>
    </submittedName>
</protein>
<proteinExistence type="predicted"/>
<evidence type="ECO:0000313" key="1">
    <source>
        <dbReference type="EMBL" id="KAH7852965.1"/>
    </source>
</evidence>
<dbReference type="EMBL" id="CM037158">
    <property type="protein sequence ID" value="KAH7852965.1"/>
    <property type="molecule type" value="Genomic_DNA"/>
</dbReference>
<reference evidence="1 2" key="1">
    <citation type="journal article" date="2021" name="Hortic Res">
        <title>High-quality reference genome and annotation aids understanding of berry development for evergreen blueberry (Vaccinium darrowii).</title>
        <authorList>
            <person name="Yu J."/>
            <person name="Hulse-Kemp A.M."/>
            <person name="Babiker E."/>
            <person name="Staton M."/>
        </authorList>
    </citation>
    <scope>NUCLEOTIDE SEQUENCE [LARGE SCALE GENOMIC DNA]</scope>
    <source>
        <strain evidence="2">cv. NJ 8807/NJ 8810</strain>
        <tissue evidence="1">Young leaf</tissue>
    </source>
</reference>
<evidence type="ECO:0000313" key="2">
    <source>
        <dbReference type="Proteomes" id="UP000828048"/>
    </source>
</evidence>
<accession>A0ACB7YHK8</accession>
<sequence>MPKRSILTQKALADLLFEGSEMERVFDAKGQLIVMWAASKRILKDQMPKDPAEVVYKSILRMLPRNKLRVVMAEEAANHGLPETMDIPH</sequence>
<keyword evidence="2" id="KW-1185">Reference proteome</keyword>
<dbReference type="Proteomes" id="UP000828048">
    <property type="component" value="Chromosome 8"/>
</dbReference>
<gene>
    <name evidence="1" type="ORF">Vadar_031549</name>
</gene>
<organism evidence="1 2">
    <name type="scientific">Vaccinium darrowii</name>
    <dbReference type="NCBI Taxonomy" id="229202"/>
    <lineage>
        <taxon>Eukaryota</taxon>
        <taxon>Viridiplantae</taxon>
        <taxon>Streptophyta</taxon>
        <taxon>Embryophyta</taxon>
        <taxon>Tracheophyta</taxon>
        <taxon>Spermatophyta</taxon>
        <taxon>Magnoliopsida</taxon>
        <taxon>eudicotyledons</taxon>
        <taxon>Gunneridae</taxon>
        <taxon>Pentapetalae</taxon>
        <taxon>asterids</taxon>
        <taxon>Ericales</taxon>
        <taxon>Ericaceae</taxon>
        <taxon>Vaccinioideae</taxon>
        <taxon>Vaccinieae</taxon>
        <taxon>Vaccinium</taxon>
    </lineage>
</organism>
<comment type="caution">
    <text evidence="1">The sequence shown here is derived from an EMBL/GenBank/DDBJ whole genome shotgun (WGS) entry which is preliminary data.</text>
</comment>